<dbReference type="EMBL" id="QGNW01000029">
    <property type="protein sequence ID" value="RVX11849.1"/>
    <property type="molecule type" value="Genomic_DNA"/>
</dbReference>
<dbReference type="Gene3D" id="3.30.559.10">
    <property type="entry name" value="Chloramphenicol acetyltransferase-like domain"/>
    <property type="match status" value="1"/>
</dbReference>
<dbReference type="SUPFAM" id="SSF52777">
    <property type="entry name" value="CoA-dependent acyltransferases"/>
    <property type="match status" value="2"/>
</dbReference>
<comment type="caution">
    <text evidence="1">The sequence shown here is derived from an EMBL/GenBank/DDBJ whole genome shotgun (WGS) entry which is preliminary data.</text>
</comment>
<dbReference type="Gene3D" id="3.30.559.30">
    <property type="entry name" value="Nonribosomal peptide synthetase, condensation domain"/>
    <property type="match status" value="1"/>
</dbReference>
<dbReference type="AlphaFoldDB" id="A0A438JSD5"/>
<name>A0A438JSD5_VITVI</name>
<evidence type="ECO:0000313" key="1">
    <source>
        <dbReference type="EMBL" id="RVX11849.1"/>
    </source>
</evidence>
<dbReference type="InterPro" id="IPR023213">
    <property type="entry name" value="CAT-like_dom_sf"/>
</dbReference>
<protein>
    <submittedName>
        <fullName evidence="1">Uncharacterized protein</fullName>
    </submittedName>
</protein>
<reference evidence="1 2" key="1">
    <citation type="journal article" date="2018" name="PLoS Genet.">
        <title>Population sequencing reveals clonal diversity and ancestral inbreeding in the grapevine cultivar Chardonnay.</title>
        <authorList>
            <person name="Roach M.J."/>
            <person name="Johnson D.L."/>
            <person name="Bohlmann J."/>
            <person name="van Vuuren H.J."/>
            <person name="Jones S.J."/>
            <person name="Pretorius I.S."/>
            <person name="Schmidt S.A."/>
            <person name="Borneman A.R."/>
        </authorList>
    </citation>
    <scope>NUCLEOTIDE SEQUENCE [LARGE SCALE GENOMIC DNA]</scope>
    <source>
        <strain evidence="2">cv. Chardonnay</strain>
        <tissue evidence="1">Leaf</tissue>
    </source>
</reference>
<organism evidence="1 2">
    <name type="scientific">Vitis vinifera</name>
    <name type="common">Grape</name>
    <dbReference type="NCBI Taxonomy" id="29760"/>
    <lineage>
        <taxon>Eukaryota</taxon>
        <taxon>Viridiplantae</taxon>
        <taxon>Streptophyta</taxon>
        <taxon>Embryophyta</taxon>
        <taxon>Tracheophyta</taxon>
        <taxon>Spermatophyta</taxon>
        <taxon>Magnoliopsida</taxon>
        <taxon>eudicotyledons</taxon>
        <taxon>Gunneridae</taxon>
        <taxon>Pentapetalae</taxon>
        <taxon>rosids</taxon>
        <taxon>Vitales</taxon>
        <taxon>Vitaceae</taxon>
        <taxon>Viteae</taxon>
        <taxon>Vitis</taxon>
    </lineage>
</organism>
<dbReference type="PANTHER" id="PTHR34375:SF2">
    <property type="entry name" value="GATA ZINC FINGER PROTEIN"/>
    <property type="match status" value="1"/>
</dbReference>
<evidence type="ECO:0000313" key="2">
    <source>
        <dbReference type="Proteomes" id="UP000288805"/>
    </source>
</evidence>
<dbReference type="PANTHER" id="PTHR34375">
    <property type="entry name" value="GATA ZINC FINGER PROTEIN-RELATED"/>
    <property type="match status" value="1"/>
</dbReference>
<accession>A0A438JSD5</accession>
<dbReference type="Proteomes" id="UP000288805">
    <property type="component" value="Unassembled WGS sequence"/>
</dbReference>
<sequence>MADPETTQLKGRAAGGTEYSWCKAVPGGTGITALAILLSKAPDFSLLQAALHKLQNAYPILRSKLHFDPKTNTFSFFTTQNPYLQLETFDLSSTSGILQTLPNPETDSVSPFHRIFEHQLNLNTWHNPDPSSNTETDLFFASVYTLSNDEWVVTLRLHTAACDRTSAVALLRKLLALMGGGREKESEKETELSLGIEDMIPSGKANKPFWARGVNMLGYSLNSFRLANLNFIDANSPRSSEVVRLHLPADHTALITAACESREIKLCGALAAAALIAAHASNHLPDGRWAKYGVVTLIDCRSILDPVLPSDHIGFYHSAILNTHDVNGSETLWELARRTYGSYANDKNYNKHFSDMADLNFLMCRAIENPGLTPSGSLRTSLVSVFEDCVMDESNQLYQEMGVKDYVGCGSAHGVGPSIALFHTIRDGQLDCACVYPSPLHSREQMLELVDAMKRVLVDGCATGE</sequence>
<proteinExistence type="predicted"/>
<gene>
    <name evidence="1" type="ORF">CK203_009642</name>
</gene>